<protein>
    <submittedName>
        <fullName evidence="2">Uncharacterized protein</fullName>
    </submittedName>
</protein>
<evidence type="ECO:0000313" key="1">
    <source>
        <dbReference type="Proteomes" id="UP000887580"/>
    </source>
</evidence>
<reference evidence="2" key="1">
    <citation type="submission" date="2022-11" db="UniProtKB">
        <authorList>
            <consortium name="WormBaseParasite"/>
        </authorList>
    </citation>
    <scope>IDENTIFICATION</scope>
</reference>
<accession>A0AC35FBS0</accession>
<dbReference type="Proteomes" id="UP000887580">
    <property type="component" value="Unplaced"/>
</dbReference>
<proteinExistence type="predicted"/>
<dbReference type="WBParaSite" id="PS1159_v2.g15187.t1">
    <property type="protein sequence ID" value="PS1159_v2.g15187.t1"/>
    <property type="gene ID" value="PS1159_v2.g15187"/>
</dbReference>
<name>A0AC35FBS0_9BILA</name>
<organism evidence="1 2">
    <name type="scientific">Panagrolaimus sp. PS1159</name>
    <dbReference type="NCBI Taxonomy" id="55785"/>
    <lineage>
        <taxon>Eukaryota</taxon>
        <taxon>Metazoa</taxon>
        <taxon>Ecdysozoa</taxon>
        <taxon>Nematoda</taxon>
        <taxon>Chromadorea</taxon>
        <taxon>Rhabditida</taxon>
        <taxon>Tylenchina</taxon>
        <taxon>Panagrolaimomorpha</taxon>
        <taxon>Panagrolaimoidea</taxon>
        <taxon>Panagrolaimidae</taxon>
        <taxon>Panagrolaimus</taxon>
    </lineage>
</organism>
<sequence>MSNEEIRQELISNPELYSDISIKFYEPRSQTPESFWDDMDFSPASSPFESVTASMPSYSSSPSIVEEPIQEGNFYARDQSIDHRQIVQSQPRMVPIVPRRKNLI</sequence>
<evidence type="ECO:0000313" key="2">
    <source>
        <dbReference type="WBParaSite" id="PS1159_v2.g15187.t1"/>
    </source>
</evidence>